<name>A0ACC0WH43_9STRA</name>
<comment type="caution">
    <text evidence="1">The sequence shown here is derived from an EMBL/GenBank/DDBJ whole genome shotgun (WGS) entry which is preliminary data.</text>
</comment>
<gene>
    <name evidence="1" type="ORF">PsorP6_013047</name>
</gene>
<protein>
    <submittedName>
        <fullName evidence="1">Uncharacterized protein</fullName>
    </submittedName>
</protein>
<reference evidence="1 2" key="1">
    <citation type="journal article" date="2022" name="bioRxiv">
        <title>The genome of the oomycete Peronosclerospora sorghi, a cosmopolitan pathogen of maize and sorghum, is inflated with dispersed pseudogenes.</title>
        <authorList>
            <person name="Fletcher K."/>
            <person name="Martin F."/>
            <person name="Isakeit T."/>
            <person name="Cavanaugh K."/>
            <person name="Magill C."/>
            <person name="Michelmore R."/>
        </authorList>
    </citation>
    <scope>NUCLEOTIDE SEQUENCE [LARGE SCALE GENOMIC DNA]</scope>
    <source>
        <strain evidence="1">P6</strain>
    </source>
</reference>
<accession>A0ACC0WH43</accession>
<proteinExistence type="predicted"/>
<dbReference type="Proteomes" id="UP001163321">
    <property type="component" value="Chromosome 13"/>
</dbReference>
<dbReference type="EMBL" id="CM047592">
    <property type="protein sequence ID" value="KAI9917238.1"/>
    <property type="molecule type" value="Genomic_DNA"/>
</dbReference>
<evidence type="ECO:0000313" key="2">
    <source>
        <dbReference type="Proteomes" id="UP001163321"/>
    </source>
</evidence>
<sequence>MTVLSVVKGLTAEESTAKLTTLADSLHQLEVEIDMVSFKVVYEKTKRLFLSTAAIVLKSGFVYRNILISSVFSDC</sequence>
<organism evidence="1 2">
    <name type="scientific">Peronosclerospora sorghi</name>
    <dbReference type="NCBI Taxonomy" id="230839"/>
    <lineage>
        <taxon>Eukaryota</taxon>
        <taxon>Sar</taxon>
        <taxon>Stramenopiles</taxon>
        <taxon>Oomycota</taxon>
        <taxon>Peronosporomycetes</taxon>
        <taxon>Peronosporales</taxon>
        <taxon>Peronosporaceae</taxon>
        <taxon>Peronosclerospora</taxon>
    </lineage>
</organism>
<keyword evidence="2" id="KW-1185">Reference proteome</keyword>
<evidence type="ECO:0000313" key="1">
    <source>
        <dbReference type="EMBL" id="KAI9917238.1"/>
    </source>
</evidence>